<dbReference type="GO" id="GO:0006508">
    <property type="term" value="P:proteolysis"/>
    <property type="evidence" value="ECO:0007669"/>
    <property type="project" value="UniProtKB-KW"/>
</dbReference>
<evidence type="ECO:0000256" key="2">
    <source>
        <dbReference type="ARBA" id="ARBA00022670"/>
    </source>
</evidence>
<dbReference type="AlphaFoldDB" id="D5EXK9"/>
<reference evidence="9 10" key="1">
    <citation type="journal article" date="2010" name="Microb. Ecol.">
        <title>Comparative genome analysis of Prevotella ruminicola and Prevotella bryantii: insights into their environmental niche.</title>
        <authorList>
            <consortium name="North American Consortium for Rumen Bacteria"/>
            <person name="Purushe J."/>
            <person name="Fouts D.E."/>
            <person name="Morrison M."/>
            <person name="White B.A."/>
            <person name="Mackie R.I."/>
            <person name="Coutinho P.M."/>
            <person name="Henrissat B."/>
            <person name="Nelson K.E."/>
        </authorList>
    </citation>
    <scope>NUCLEOTIDE SEQUENCE [LARGE SCALE GENOMIC DNA]</scope>
    <source>
        <strain evidence="10">ATCC 19189 / JCM 8958 / 23</strain>
    </source>
</reference>
<sequence>MIMEIIHYTNSYMTRVYSQFDIPLHQQKLKILNIIYNFTTIMVKLKSFLVLFACVLGMQALAKSGTLRFEDFLLRDTSHVIHGTLDNGFQYYIVKEVHQPFQMSLLQKTGFHDDGETPEISHLLEHMLATANRPIATGDTLIQYLKKLGKEYGSGFNAFTGANFMKFDLYQLKSELAYADSCMEILSEIAEGSKICSEDLERQRTRMINEVANRKYVLNARQTDANLGVFRFGYDPAEWREVQLNSAKKITLSQLEAFYRKWYHPQNQCLLVTGNVPDGIEKIIKRKFGSHPRVPAPSPTILDFTDKNMLIERWGSTACSLTLNFALPILTQAEKTSPNFFRDYFALKQINHALNEKIRERKFASNFVTRYQVAERLMLTATFTCDLNEELPGGGLQAFVDSVAALVNDVRSNGVKIKMPKDTLKKGEVALRCAQIMKRLQEGNGEGNTIDRVLQPDVCFIYSLPLYKQENSDAYWTFMLSGKDISDYCKNFINKSKITIECVLPYDYPEKEITEKLNAFLRH</sequence>
<keyword evidence="6" id="KW-0812">Transmembrane</keyword>
<dbReference type="Gene3D" id="3.30.830.10">
    <property type="entry name" value="Metalloenzyme, LuxS/M16 peptidase-like"/>
    <property type="match status" value="1"/>
</dbReference>
<proteinExistence type="inferred from homology"/>
<organism evidence="9 10">
    <name type="scientific">Xylanibacter ruminicola (strain ATCC 19189 / DSM 19721 / CIP 105475 / JCM 8958 / 23)</name>
    <name type="common">Prevotella ruminicola</name>
    <dbReference type="NCBI Taxonomy" id="264731"/>
    <lineage>
        <taxon>Bacteria</taxon>
        <taxon>Pseudomonadati</taxon>
        <taxon>Bacteroidota</taxon>
        <taxon>Bacteroidia</taxon>
        <taxon>Bacteroidales</taxon>
        <taxon>Prevotellaceae</taxon>
        <taxon>Xylanibacter</taxon>
    </lineage>
</organism>
<feature type="domain" description="Peptidase M16 N-terminal" evidence="7">
    <location>
        <begin position="113"/>
        <end position="213"/>
    </location>
</feature>
<dbReference type="EMBL" id="CP002006">
    <property type="protein sequence ID" value="ADE82130.1"/>
    <property type="molecule type" value="Genomic_DNA"/>
</dbReference>
<keyword evidence="6" id="KW-0472">Membrane</keyword>
<evidence type="ECO:0000256" key="3">
    <source>
        <dbReference type="ARBA" id="ARBA00022801"/>
    </source>
</evidence>
<keyword evidence="2" id="KW-0645">Protease</keyword>
<dbReference type="InterPro" id="IPR050626">
    <property type="entry name" value="Peptidase_M16"/>
</dbReference>
<keyword evidence="10" id="KW-1185">Reference proteome</keyword>
<dbReference type="GO" id="GO:0046872">
    <property type="term" value="F:metal ion binding"/>
    <property type="evidence" value="ECO:0007669"/>
    <property type="project" value="InterPro"/>
</dbReference>
<evidence type="ECO:0000256" key="6">
    <source>
        <dbReference type="SAM" id="Phobius"/>
    </source>
</evidence>
<dbReference type="InterPro" id="IPR011249">
    <property type="entry name" value="Metalloenz_LuxS/M16"/>
</dbReference>
<evidence type="ECO:0000256" key="1">
    <source>
        <dbReference type="ARBA" id="ARBA00007261"/>
    </source>
</evidence>
<dbReference type="PANTHER" id="PTHR43690">
    <property type="entry name" value="NARDILYSIN"/>
    <property type="match status" value="1"/>
</dbReference>
<dbReference type="KEGG" id="pru:PRU_0468"/>
<dbReference type="HOGENOM" id="CLU_601115_0_0_10"/>
<keyword evidence="3 9" id="KW-0378">Hydrolase</keyword>
<feature type="transmembrane region" description="Helical" evidence="6">
    <location>
        <begin position="34"/>
        <end position="58"/>
    </location>
</feature>
<name>D5EXK9_XYLR2</name>
<dbReference type="InterPro" id="IPR007863">
    <property type="entry name" value="Peptidase_M16_C"/>
</dbReference>
<dbReference type="Proteomes" id="UP000000927">
    <property type="component" value="Chromosome"/>
</dbReference>
<evidence type="ECO:0000256" key="4">
    <source>
        <dbReference type="ARBA" id="ARBA00022833"/>
    </source>
</evidence>
<dbReference type="Pfam" id="PF05193">
    <property type="entry name" value="Peptidase_M16_C"/>
    <property type="match status" value="1"/>
</dbReference>
<dbReference type="EC" id="3.4.24.-" evidence="9"/>
<keyword evidence="4" id="KW-0862">Zinc</keyword>
<dbReference type="PANTHER" id="PTHR43690:SF17">
    <property type="entry name" value="PROTEIN YHJJ"/>
    <property type="match status" value="1"/>
</dbReference>
<dbReference type="Pfam" id="PF00675">
    <property type="entry name" value="Peptidase_M16"/>
    <property type="match status" value="1"/>
</dbReference>
<protein>
    <submittedName>
        <fullName evidence="9">Peptidase, family M16</fullName>
        <ecNumber evidence="9">3.4.24.-</ecNumber>
    </submittedName>
</protein>
<evidence type="ECO:0000256" key="5">
    <source>
        <dbReference type="ARBA" id="ARBA00023049"/>
    </source>
</evidence>
<gene>
    <name evidence="9" type="ordered locus">PRU_0468</name>
</gene>
<evidence type="ECO:0000313" key="9">
    <source>
        <dbReference type="EMBL" id="ADE82130.1"/>
    </source>
</evidence>
<evidence type="ECO:0000259" key="8">
    <source>
        <dbReference type="Pfam" id="PF05193"/>
    </source>
</evidence>
<feature type="domain" description="Peptidase M16 C-terminal" evidence="8">
    <location>
        <begin position="249"/>
        <end position="359"/>
    </location>
</feature>
<dbReference type="GO" id="GO:0008237">
    <property type="term" value="F:metallopeptidase activity"/>
    <property type="evidence" value="ECO:0007669"/>
    <property type="project" value="UniProtKB-KW"/>
</dbReference>
<dbReference type="InterPro" id="IPR011765">
    <property type="entry name" value="Pept_M16_N"/>
</dbReference>
<dbReference type="SUPFAM" id="SSF63411">
    <property type="entry name" value="LuxS/MPP-like metallohydrolase"/>
    <property type="match status" value="1"/>
</dbReference>
<evidence type="ECO:0000259" key="7">
    <source>
        <dbReference type="Pfam" id="PF00675"/>
    </source>
</evidence>
<dbReference type="eggNOG" id="COG0612">
    <property type="taxonomic scope" value="Bacteria"/>
</dbReference>
<evidence type="ECO:0000313" key="10">
    <source>
        <dbReference type="Proteomes" id="UP000000927"/>
    </source>
</evidence>
<comment type="similarity">
    <text evidence="1">Belongs to the peptidase M16 family.</text>
</comment>
<keyword evidence="6" id="KW-1133">Transmembrane helix</keyword>
<keyword evidence="5" id="KW-0482">Metalloprotease</keyword>
<dbReference type="STRING" id="264731.PRU_0468"/>
<accession>D5EXK9</accession>